<gene>
    <name evidence="1" type="ORF">S03H2_14470</name>
</gene>
<dbReference type="AlphaFoldDB" id="X1FGY5"/>
<dbReference type="PROSITE" id="PS51257">
    <property type="entry name" value="PROKAR_LIPOPROTEIN"/>
    <property type="match status" value="1"/>
</dbReference>
<reference evidence="1" key="1">
    <citation type="journal article" date="2014" name="Front. Microbiol.">
        <title>High frequency of phylogenetically diverse reductive dehalogenase-homologous genes in deep subseafloor sedimentary metagenomes.</title>
        <authorList>
            <person name="Kawai M."/>
            <person name="Futagami T."/>
            <person name="Toyoda A."/>
            <person name="Takaki Y."/>
            <person name="Nishi S."/>
            <person name="Hori S."/>
            <person name="Arai W."/>
            <person name="Tsubouchi T."/>
            <person name="Morono Y."/>
            <person name="Uchiyama I."/>
            <person name="Ito T."/>
            <person name="Fujiyama A."/>
            <person name="Inagaki F."/>
            <person name="Takami H."/>
        </authorList>
    </citation>
    <scope>NUCLEOTIDE SEQUENCE</scope>
    <source>
        <strain evidence="1">Expedition CK06-06</strain>
    </source>
</reference>
<name>X1FGY5_9ZZZZ</name>
<feature type="non-terminal residue" evidence="1">
    <location>
        <position position="38"/>
    </location>
</feature>
<comment type="caution">
    <text evidence="1">The sequence shown here is derived from an EMBL/GenBank/DDBJ whole genome shotgun (WGS) entry which is preliminary data.</text>
</comment>
<proteinExistence type="predicted"/>
<protein>
    <submittedName>
        <fullName evidence="1">Uncharacterized protein</fullName>
    </submittedName>
</protein>
<evidence type="ECO:0000313" key="1">
    <source>
        <dbReference type="EMBL" id="GAH44222.1"/>
    </source>
</evidence>
<organism evidence="1">
    <name type="scientific">marine sediment metagenome</name>
    <dbReference type="NCBI Taxonomy" id="412755"/>
    <lineage>
        <taxon>unclassified sequences</taxon>
        <taxon>metagenomes</taxon>
        <taxon>ecological metagenomes</taxon>
    </lineage>
</organism>
<dbReference type="EMBL" id="BARU01007342">
    <property type="protein sequence ID" value="GAH44222.1"/>
    <property type="molecule type" value="Genomic_DNA"/>
</dbReference>
<accession>X1FGY5</accession>
<sequence>MPAKAIEPKPPDWGNPENLEAYSWCINHGITIGCLACT</sequence>